<dbReference type="InterPro" id="IPR016032">
    <property type="entry name" value="Sig_transdc_resp-reg_C-effctor"/>
</dbReference>
<dbReference type="GO" id="GO:0006355">
    <property type="term" value="P:regulation of DNA-templated transcription"/>
    <property type="evidence" value="ECO:0007669"/>
    <property type="project" value="InterPro"/>
</dbReference>
<evidence type="ECO:0000313" key="5">
    <source>
        <dbReference type="EMBL" id="MCG7946225.1"/>
    </source>
</evidence>
<dbReference type="CDD" id="cd06170">
    <property type="entry name" value="LuxR_C_like"/>
    <property type="match status" value="1"/>
</dbReference>
<name>A0A9E4KAR2_9GAMM</name>
<dbReference type="SMART" id="SM00421">
    <property type="entry name" value="HTH_LUXR"/>
    <property type="match status" value="1"/>
</dbReference>
<feature type="domain" description="HTH luxR-type" evidence="4">
    <location>
        <begin position="306"/>
        <end position="371"/>
    </location>
</feature>
<dbReference type="PRINTS" id="PR00038">
    <property type="entry name" value="HTHLUXR"/>
</dbReference>
<keyword evidence="1" id="KW-0805">Transcription regulation</keyword>
<dbReference type="Gene3D" id="1.10.10.10">
    <property type="entry name" value="Winged helix-like DNA-binding domain superfamily/Winged helix DNA-binding domain"/>
    <property type="match status" value="1"/>
</dbReference>
<dbReference type="PANTHER" id="PTHR44688">
    <property type="entry name" value="DNA-BINDING TRANSCRIPTIONAL ACTIVATOR DEVR_DOSR"/>
    <property type="match status" value="1"/>
</dbReference>
<dbReference type="SUPFAM" id="SSF46894">
    <property type="entry name" value="C-terminal effector domain of the bipartite response regulators"/>
    <property type="match status" value="1"/>
</dbReference>
<dbReference type="PANTHER" id="PTHR44688:SF16">
    <property type="entry name" value="DNA-BINDING TRANSCRIPTIONAL ACTIVATOR DEVR_DOSR"/>
    <property type="match status" value="1"/>
</dbReference>
<evidence type="ECO:0000256" key="1">
    <source>
        <dbReference type="ARBA" id="ARBA00023015"/>
    </source>
</evidence>
<dbReference type="AlphaFoldDB" id="A0A9E4KAR2"/>
<reference evidence="5" key="1">
    <citation type="journal article" date="2021" name="Proc. Natl. Acad. Sci. U.S.A.">
        <title>Global biogeography of chemosynthetic symbionts reveals both localized and globally distributed symbiont groups. .</title>
        <authorList>
            <person name="Osvatic J.T."/>
            <person name="Wilkins L.G.E."/>
            <person name="Leibrecht L."/>
            <person name="Leray M."/>
            <person name="Zauner S."/>
            <person name="Polzin J."/>
            <person name="Camacho Y."/>
            <person name="Gros O."/>
            <person name="van Gils J.A."/>
            <person name="Eisen J.A."/>
            <person name="Petersen J.M."/>
            <person name="Yuen B."/>
        </authorList>
    </citation>
    <scope>NUCLEOTIDE SEQUENCE</scope>
    <source>
        <strain evidence="5">MAGclacostrist064TRANS</strain>
    </source>
</reference>
<protein>
    <submittedName>
        <fullName evidence="5">LuxR C-terminal-related transcriptional regulator</fullName>
    </submittedName>
</protein>
<dbReference type="EMBL" id="JAEPCM010000262">
    <property type="protein sequence ID" value="MCG7946225.1"/>
    <property type="molecule type" value="Genomic_DNA"/>
</dbReference>
<dbReference type="Proteomes" id="UP000886667">
    <property type="component" value="Unassembled WGS sequence"/>
</dbReference>
<dbReference type="InterPro" id="IPR029016">
    <property type="entry name" value="GAF-like_dom_sf"/>
</dbReference>
<evidence type="ECO:0000259" key="4">
    <source>
        <dbReference type="PROSITE" id="PS50043"/>
    </source>
</evidence>
<dbReference type="SUPFAM" id="SSF55781">
    <property type="entry name" value="GAF domain-like"/>
    <property type="match status" value="1"/>
</dbReference>
<evidence type="ECO:0000256" key="2">
    <source>
        <dbReference type="ARBA" id="ARBA00023125"/>
    </source>
</evidence>
<organism evidence="5 6">
    <name type="scientific">Candidatus Thiodiazotropha taylori</name>
    <dbReference type="NCBI Taxonomy" id="2792791"/>
    <lineage>
        <taxon>Bacteria</taxon>
        <taxon>Pseudomonadati</taxon>
        <taxon>Pseudomonadota</taxon>
        <taxon>Gammaproteobacteria</taxon>
        <taxon>Chromatiales</taxon>
        <taxon>Sedimenticolaceae</taxon>
        <taxon>Candidatus Thiodiazotropha</taxon>
    </lineage>
</organism>
<dbReference type="Gene3D" id="3.30.450.40">
    <property type="match status" value="1"/>
</dbReference>
<evidence type="ECO:0000313" key="6">
    <source>
        <dbReference type="Proteomes" id="UP000886667"/>
    </source>
</evidence>
<evidence type="ECO:0000256" key="3">
    <source>
        <dbReference type="ARBA" id="ARBA00023163"/>
    </source>
</evidence>
<dbReference type="GO" id="GO:0003677">
    <property type="term" value="F:DNA binding"/>
    <property type="evidence" value="ECO:0007669"/>
    <property type="project" value="UniProtKB-KW"/>
</dbReference>
<dbReference type="PROSITE" id="PS50043">
    <property type="entry name" value="HTH_LUXR_2"/>
    <property type="match status" value="1"/>
</dbReference>
<keyword evidence="2" id="KW-0238">DNA-binding</keyword>
<dbReference type="InterPro" id="IPR000792">
    <property type="entry name" value="Tscrpt_reg_LuxR_C"/>
</dbReference>
<dbReference type="Pfam" id="PF00196">
    <property type="entry name" value="GerE"/>
    <property type="match status" value="1"/>
</dbReference>
<accession>A0A9E4KAR2</accession>
<comment type="caution">
    <text evidence="5">The sequence shown here is derived from an EMBL/GenBank/DDBJ whole genome shotgun (WGS) entry which is preliminary data.</text>
</comment>
<sequence>MQPVSTLISRIKLMCGLGIYGQTLAPALLRELHDVVQSCTNTFLWLDEQYSITNIYDESPKVAVYIPKYFKKYHYSEERCLKYIFDELIQKHIVSITDNRKLSRYFYCSRFFNEVFRPMGYHHSALVGIKDNNRNFGVLALNRCEQNSEFSTNEIRLLMDLIPYIANGINCRTGSNNTEFVDSEESGLIVVNLQGNIEYISPQGRMLLFLATHPTISVKTICKHHTDSFDKSDVIIPGEVRQLCNQLLGLVGNVNETLSPMIWKHSNSWGGFIFGIYWLKDSGSHENSLIGITIKRQIPLQLKLLHHLTALSLTPKQIRITLHLIAGQTYNEIANHLQISTHTVIDHVRKLQEKFNVHNRSELLATLLTNI</sequence>
<proteinExistence type="predicted"/>
<dbReference type="InterPro" id="IPR036388">
    <property type="entry name" value="WH-like_DNA-bd_sf"/>
</dbReference>
<keyword evidence="3" id="KW-0804">Transcription</keyword>
<gene>
    <name evidence="5" type="ORF">JAZ07_07745</name>
</gene>